<keyword evidence="3" id="KW-1185">Reference proteome</keyword>
<feature type="domain" description="HTH cro/C1-type" evidence="1">
    <location>
        <begin position="18"/>
        <end position="73"/>
    </location>
</feature>
<dbReference type="Proteomes" id="UP000253868">
    <property type="component" value="Chromosome"/>
</dbReference>
<dbReference type="SUPFAM" id="SSF47413">
    <property type="entry name" value="lambda repressor-like DNA-binding domains"/>
    <property type="match status" value="1"/>
</dbReference>
<dbReference type="InterPro" id="IPR043917">
    <property type="entry name" value="DUF5753"/>
</dbReference>
<accession>A0A345HPN9</accession>
<evidence type="ECO:0000259" key="1">
    <source>
        <dbReference type="PROSITE" id="PS50943"/>
    </source>
</evidence>
<name>A0A345HPN9_9ACTN</name>
<dbReference type="InterPro" id="IPR010982">
    <property type="entry name" value="Lambda_DNA-bd_dom_sf"/>
</dbReference>
<dbReference type="CDD" id="cd00093">
    <property type="entry name" value="HTH_XRE"/>
    <property type="match status" value="1"/>
</dbReference>
<dbReference type="Pfam" id="PF19054">
    <property type="entry name" value="DUF5753"/>
    <property type="match status" value="1"/>
</dbReference>
<dbReference type="Pfam" id="PF13560">
    <property type="entry name" value="HTH_31"/>
    <property type="match status" value="1"/>
</dbReference>
<dbReference type="Gene3D" id="1.10.260.40">
    <property type="entry name" value="lambda repressor-like DNA-binding domains"/>
    <property type="match status" value="1"/>
</dbReference>
<dbReference type="OrthoDB" id="3462393at2"/>
<evidence type="ECO:0000313" key="2">
    <source>
        <dbReference type="EMBL" id="AXG78663.1"/>
    </source>
</evidence>
<dbReference type="SMART" id="SM00530">
    <property type="entry name" value="HTH_XRE"/>
    <property type="match status" value="1"/>
</dbReference>
<protein>
    <submittedName>
        <fullName evidence="2">XRE family transcriptional regulator</fullName>
    </submittedName>
</protein>
<dbReference type="AlphaFoldDB" id="A0A345HPN9"/>
<dbReference type="KEGG" id="spad:DVK44_14150"/>
<sequence>MAARTAPTQRQKRLGAEVRKLRTGAGMSIEFAAGLLGVDRSKISHIESGIRHISTDRLRTLATNCECTDEEYVAALLELSALPRRNWWDEYRGRLSPGMLDIAELEWHAVRVQNMQSIHVPGLLQTEDYARSIMMAALPALSRLEVELRVAHRMERQQVLSREQPVQFVGYIHEAALRMRFGGDEVTRSQLNSLITASEKDNVTIRVVPVALGSFPGAGQSLLYAEATVPQLDTAQMDSAHGPDFLHTEPHLTKYRAHLGWMDKECLSVGASRDFIHTLVREL</sequence>
<dbReference type="PROSITE" id="PS50943">
    <property type="entry name" value="HTH_CROC1"/>
    <property type="match status" value="1"/>
</dbReference>
<evidence type="ECO:0000313" key="3">
    <source>
        <dbReference type="Proteomes" id="UP000253868"/>
    </source>
</evidence>
<dbReference type="GO" id="GO:0003677">
    <property type="term" value="F:DNA binding"/>
    <property type="evidence" value="ECO:0007669"/>
    <property type="project" value="InterPro"/>
</dbReference>
<dbReference type="InterPro" id="IPR001387">
    <property type="entry name" value="Cro/C1-type_HTH"/>
</dbReference>
<organism evidence="2 3">
    <name type="scientific">Streptomyces paludis</name>
    <dbReference type="NCBI Taxonomy" id="2282738"/>
    <lineage>
        <taxon>Bacteria</taxon>
        <taxon>Bacillati</taxon>
        <taxon>Actinomycetota</taxon>
        <taxon>Actinomycetes</taxon>
        <taxon>Kitasatosporales</taxon>
        <taxon>Streptomycetaceae</taxon>
        <taxon>Streptomyces</taxon>
    </lineage>
</organism>
<dbReference type="EMBL" id="CP031194">
    <property type="protein sequence ID" value="AXG78663.1"/>
    <property type="molecule type" value="Genomic_DNA"/>
</dbReference>
<dbReference type="RefSeq" id="WP_114660003.1">
    <property type="nucleotide sequence ID" value="NZ_CP031194.1"/>
</dbReference>
<reference evidence="3" key="1">
    <citation type="submission" date="2018-07" db="EMBL/GenBank/DDBJ databases">
        <authorList>
            <person name="Zhao J."/>
        </authorList>
    </citation>
    <scope>NUCLEOTIDE SEQUENCE [LARGE SCALE GENOMIC DNA]</scope>
    <source>
        <strain evidence="3">GSSD-12</strain>
    </source>
</reference>
<gene>
    <name evidence="2" type="ORF">DVK44_14150</name>
</gene>
<proteinExistence type="predicted"/>